<accession>A0A0K0FMY2</accession>
<dbReference type="WBParaSite" id="SVE_1036100.1">
    <property type="protein sequence ID" value="SVE_1036100.1"/>
    <property type="gene ID" value="SVE_1036100"/>
</dbReference>
<name>A0A0K0FMY2_STRVS</name>
<protein>
    <submittedName>
        <fullName evidence="2">F-box domain-containing protein</fullName>
    </submittedName>
</protein>
<reference evidence="1" key="1">
    <citation type="submission" date="2014-07" db="EMBL/GenBank/DDBJ databases">
        <authorList>
            <person name="Martin A.A"/>
            <person name="De Silva N."/>
        </authorList>
    </citation>
    <scope>NUCLEOTIDE SEQUENCE</scope>
</reference>
<dbReference type="AlphaFoldDB" id="A0A0K0FMY2"/>
<organism evidence="1 2">
    <name type="scientific">Strongyloides venezuelensis</name>
    <name type="common">Threadworm</name>
    <dbReference type="NCBI Taxonomy" id="75913"/>
    <lineage>
        <taxon>Eukaryota</taxon>
        <taxon>Metazoa</taxon>
        <taxon>Ecdysozoa</taxon>
        <taxon>Nematoda</taxon>
        <taxon>Chromadorea</taxon>
        <taxon>Rhabditida</taxon>
        <taxon>Tylenchina</taxon>
        <taxon>Panagrolaimomorpha</taxon>
        <taxon>Strongyloidoidea</taxon>
        <taxon>Strongyloididae</taxon>
        <taxon>Strongyloides</taxon>
    </lineage>
</organism>
<keyword evidence="1" id="KW-1185">Reference proteome</keyword>
<evidence type="ECO:0000313" key="2">
    <source>
        <dbReference type="WBParaSite" id="SVE_1036100.1"/>
    </source>
</evidence>
<proteinExistence type="predicted"/>
<dbReference type="Proteomes" id="UP000035680">
    <property type="component" value="Unassembled WGS sequence"/>
</dbReference>
<sequence>MVISLLIKKVLEYIGSFDDLENLSKTCKWMNYYVQIESFKNGVYFYNDYNRIYILAKEGISKGLDPYKLEELEITNGINFYDGLDFLENNTNEFITYENHTTFDYYKDTIEIDNNDIENIQKKFSEEIN</sequence>
<reference evidence="2" key="2">
    <citation type="submission" date="2015-08" db="UniProtKB">
        <authorList>
            <consortium name="WormBaseParasite"/>
        </authorList>
    </citation>
    <scope>IDENTIFICATION</scope>
</reference>
<evidence type="ECO:0000313" key="1">
    <source>
        <dbReference type="Proteomes" id="UP000035680"/>
    </source>
</evidence>